<dbReference type="HOGENOM" id="CLU_014424_0_0_1"/>
<dbReference type="GO" id="GO:0006508">
    <property type="term" value="P:proteolysis"/>
    <property type="evidence" value="ECO:0007669"/>
    <property type="project" value="UniProtKB-KW"/>
</dbReference>
<feature type="domain" description="Peptidase S8/S53" evidence="8">
    <location>
        <begin position="636"/>
        <end position="869"/>
    </location>
</feature>
<gene>
    <name evidence="10" type="ORF">TRIATDRAFT_319946</name>
</gene>
<dbReference type="PRINTS" id="PR00723">
    <property type="entry name" value="SUBTILISIN"/>
</dbReference>
<evidence type="ECO:0000259" key="9">
    <source>
        <dbReference type="Pfam" id="PF24476"/>
    </source>
</evidence>
<feature type="domain" description="DUF7580" evidence="9">
    <location>
        <begin position="181"/>
        <end position="517"/>
    </location>
</feature>
<organism evidence="10 11">
    <name type="scientific">Hypocrea atroviridis (strain ATCC 20476 / IMI 206040)</name>
    <name type="common">Trichoderma atroviride</name>
    <dbReference type="NCBI Taxonomy" id="452589"/>
    <lineage>
        <taxon>Eukaryota</taxon>
        <taxon>Fungi</taxon>
        <taxon>Dikarya</taxon>
        <taxon>Ascomycota</taxon>
        <taxon>Pezizomycotina</taxon>
        <taxon>Sordariomycetes</taxon>
        <taxon>Hypocreomycetidae</taxon>
        <taxon>Hypocreales</taxon>
        <taxon>Hypocreaceae</taxon>
        <taxon>Trichoderma</taxon>
    </lineage>
</organism>
<evidence type="ECO:0000313" key="11">
    <source>
        <dbReference type="Proteomes" id="UP000005426"/>
    </source>
</evidence>
<reference evidence="10 11" key="1">
    <citation type="journal article" date="2011" name="Genome Biol.">
        <title>Comparative genome sequence analysis underscores mycoparasitism as the ancestral life style of Trichoderma.</title>
        <authorList>
            <person name="Kubicek C.P."/>
            <person name="Herrera-Estrella A."/>
            <person name="Seidl-Seiboth V."/>
            <person name="Martinez D.A."/>
            <person name="Druzhinina I.S."/>
            <person name="Thon M."/>
            <person name="Zeilinger S."/>
            <person name="Casas-Flores S."/>
            <person name="Horwitz B.A."/>
            <person name="Mukherjee P.K."/>
            <person name="Mukherjee M."/>
            <person name="Kredics L."/>
            <person name="Alcaraz L.D."/>
            <person name="Aerts A."/>
            <person name="Antal Z."/>
            <person name="Atanasova L."/>
            <person name="Cervantes-Badillo M.G."/>
            <person name="Challacombe J."/>
            <person name="Chertkov O."/>
            <person name="McCluskey K."/>
            <person name="Coulpier F."/>
            <person name="Deshpande N."/>
            <person name="von Doehren H."/>
            <person name="Ebbole D.J."/>
            <person name="Esquivel-Naranjo E.U."/>
            <person name="Fekete E."/>
            <person name="Flipphi M."/>
            <person name="Glaser F."/>
            <person name="Gomez-Rodriguez E.Y."/>
            <person name="Gruber S."/>
            <person name="Han C."/>
            <person name="Henrissat B."/>
            <person name="Hermosa R."/>
            <person name="Hernandez-Onate M."/>
            <person name="Karaffa L."/>
            <person name="Kosti I."/>
            <person name="Le Crom S."/>
            <person name="Lindquist E."/>
            <person name="Lucas S."/>
            <person name="Luebeck M."/>
            <person name="Luebeck P.S."/>
            <person name="Margeot A."/>
            <person name="Metz B."/>
            <person name="Misra M."/>
            <person name="Nevalainen H."/>
            <person name="Omann M."/>
            <person name="Packer N."/>
            <person name="Perrone G."/>
            <person name="Uresti-Rivera E.E."/>
            <person name="Salamov A."/>
            <person name="Schmoll M."/>
            <person name="Seiboth B."/>
            <person name="Shapiro H."/>
            <person name="Sukno S."/>
            <person name="Tamayo-Ramos J.A."/>
            <person name="Tisch D."/>
            <person name="Wiest A."/>
            <person name="Wilkinson H.H."/>
            <person name="Zhang M."/>
            <person name="Coutinho P.M."/>
            <person name="Kenerley C.M."/>
            <person name="Monte E."/>
            <person name="Baker S.E."/>
            <person name="Grigoriev I.V."/>
        </authorList>
    </citation>
    <scope>NUCLEOTIDE SEQUENCE [LARGE SCALE GENOMIC DNA]</scope>
    <source>
        <strain evidence="11">ATCC 20476 / IMI 206040</strain>
    </source>
</reference>
<keyword evidence="11" id="KW-1185">Reference proteome</keyword>
<dbReference type="InterPro" id="IPR023827">
    <property type="entry name" value="Peptidase_S8_Asp-AS"/>
</dbReference>
<keyword evidence="4 5" id="KW-0720">Serine protease</keyword>
<dbReference type="OrthoDB" id="4899029at2759"/>
<dbReference type="GO" id="GO:0004252">
    <property type="term" value="F:serine-type endopeptidase activity"/>
    <property type="evidence" value="ECO:0007669"/>
    <property type="project" value="UniProtKB-UniRule"/>
</dbReference>
<dbReference type="PROSITE" id="PS00138">
    <property type="entry name" value="SUBTILASE_SER"/>
    <property type="match status" value="1"/>
</dbReference>
<dbReference type="eggNOG" id="KOG4266">
    <property type="taxonomic scope" value="Eukaryota"/>
</dbReference>
<dbReference type="PROSITE" id="PS51892">
    <property type="entry name" value="SUBTILASE"/>
    <property type="match status" value="1"/>
</dbReference>
<dbReference type="InterPro" id="IPR050131">
    <property type="entry name" value="Peptidase_S8_subtilisin-like"/>
</dbReference>
<feature type="active site" description="Charge relay system" evidence="5">
    <location>
        <position position="840"/>
    </location>
</feature>
<dbReference type="InterPro" id="IPR015500">
    <property type="entry name" value="Peptidase_S8_subtilisin-rel"/>
</dbReference>
<dbReference type="AlphaFoldDB" id="G9P1J0"/>
<feature type="compositionally biased region" description="Basic and acidic residues" evidence="7">
    <location>
        <begin position="571"/>
        <end position="583"/>
    </location>
</feature>
<evidence type="ECO:0000256" key="2">
    <source>
        <dbReference type="ARBA" id="ARBA00022670"/>
    </source>
</evidence>
<sequence length="920" mass="103911">MALCLELKSDTLLDFFFLSLDTIKEVAAILGDHETELNSRSFYLHLNARCALILSQGTSITTTCSADRASLAHYILGRLDSLVDRGIIPPADASTSCQFPHMQALNKLWTSYGKDETLSRFLYTKSCINFGSLKEQRELLTGLKRCEDYFVPEFRDDYRLDEPPTWKRRSEPPYESFIAAQSLFQALEVAGRCLCPHTYAARFCIKTHRDSDLNEEYDFSLFLGTDKRWQDAHFHTVKKTHSTVSFAIEDGPRSSRRETSRTGRKEVKILCDSIKKIQQNFPTYRLKFLVENNILWKLQSEPSNTANIITHAITLQRFMAEESSKLTEKTKRILAVLLSYAVLHLHQTPWLNSSWGPANIIFLRTPSGTPLQPYIELKVLQFGNDILNNTSNPIADNNDDDDDEDFDPDDFMFHPYPSLVALAAMLIELHLARRLQTIAHAHNLEYNEDMNDCAKYIATAAVFDKCKDDISEQTREAIDKCLNPNIDIDDNRNQLDAHQLRSVIYKDIVSRLEYELEHTFSYIKIETLDTEAQKLDLTRWGQPIADKETIQDWHADHGLSVSRVRTPLNDQSRESQRSKDSTLKRANHANDFKFFDDQSVASDISSTSRDAYLAWKKTYRPVYDRLIEGDSVKVPVKIAVLDTGVDKSHRDYEAQEERIQRGESFIPGCRQKDDVSDRCGHGTHVAGLLLDYAPDAELYIAKICDLEPPKPATVAKAIDRAVNEWKVDVISMSFGFPSREVDGYELLEQSIKRASNQNVLLFAAASNNGANTKRAYPARHPDIICIHSTKANGAPSDFNPLPLLGDNFATIGEAVESAWPVGLCDRKRNVNCTASKSGTSFATPIASGIAAALLQYARAKLHPKEAQQLKQSQFMKAVLKAVSIRSQGYDYIAPSLHPDSPFGKGENSLNSRIRDAMKDV</sequence>
<dbReference type="PANTHER" id="PTHR43806">
    <property type="entry name" value="PEPTIDASE S8"/>
    <property type="match status" value="1"/>
</dbReference>
<dbReference type="OMA" id="AWPLHLC"/>
<keyword evidence="3 5" id="KW-0378">Hydrolase</keyword>
<dbReference type="InterPro" id="IPR036852">
    <property type="entry name" value="Peptidase_S8/S53_dom_sf"/>
</dbReference>
<evidence type="ECO:0000256" key="3">
    <source>
        <dbReference type="ARBA" id="ARBA00022801"/>
    </source>
</evidence>
<accession>G9P1J0</accession>
<evidence type="ECO:0000256" key="7">
    <source>
        <dbReference type="SAM" id="MobiDB-lite"/>
    </source>
</evidence>
<dbReference type="InterPro" id="IPR000209">
    <property type="entry name" value="Peptidase_S8/S53_dom"/>
</dbReference>
<evidence type="ECO:0000256" key="1">
    <source>
        <dbReference type="ARBA" id="ARBA00011073"/>
    </source>
</evidence>
<feature type="active site" description="Charge relay system" evidence="5">
    <location>
        <position position="681"/>
    </location>
</feature>
<dbReference type="Proteomes" id="UP000005426">
    <property type="component" value="Unassembled WGS sequence"/>
</dbReference>
<dbReference type="EMBL" id="ABDG02000026">
    <property type="protein sequence ID" value="EHK42543.1"/>
    <property type="molecule type" value="Genomic_DNA"/>
</dbReference>
<feature type="region of interest" description="Disordered" evidence="7">
    <location>
        <begin position="564"/>
        <end position="583"/>
    </location>
</feature>
<proteinExistence type="inferred from homology"/>
<comment type="similarity">
    <text evidence="1 5 6">Belongs to the peptidase S8 family.</text>
</comment>
<evidence type="ECO:0000256" key="5">
    <source>
        <dbReference type="PROSITE-ProRule" id="PRU01240"/>
    </source>
</evidence>
<dbReference type="Pfam" id="PF00082">
    <property type="entry name" value="Peptidase_S8"/>
    <property type="match status" value="1"/>
</dbReference>
<dbReference type="SUPFAM" id="SSF52743">
    <property type="entry name" value="Subtilisin-like"/>
    <property type="match status" value="1"/>
</dbReference>
<evidence type="ECO:0000256" key="6">
    <source>
        <dbReference type="RuleBase" id="RU003355"/>
    </source>
</evidence>
<dbReference type="InterPro" id="IPR056002">
    <property type="entry name" value="DUF7580"/>
</dbReference>
<dbReference type="Gene3D" id="3.40.50.200">
    <property type="entry name" value="Peptidase S8/S53 domain"/>
    <property type="match status" value="1"/>
</dbReference>
<comment type="caution">
    <text evidence="10">The sequence shown here is derived from an EMBL/GenBank/DDBJ whole genome shotgun (WGS) entry which is preliminary data.</text>
</comment>
<evidence type="ECO:0000259" key="8">
    <source>
        <dbReference type="Pfam" id="PF00082"/>
    </source>
</evidence>
<dbReference type="PROSITE" id="PS00136">
    <property type="entry name" value="SUBTILASE_ASP"/>
    <property type="match status" value="1"/>
</dbReference>
<protein>
    <submittedName>
        <fullName evidence="10">Uncharacterized protein</fullName>
    </submittedName>
</protein>
<evidence type="ECO:0000256" key="4">
    <source>
        <dbReference type="ARBA" id="ARBA00022825"/>
    </source>
</evidence>
<dbReference type="STRING" id="452589.G9P1J0"/>
<dbReference type="Pfam" id="PF24476">
    <property type="entry name" value="DUF7580"/>
    <property type="match status" value="1"/>
</dbReference>
<dbReference type="PANTHER" id="PTHR43806:SF11">
    <property type="entry name" value="CEREVISIN-RELATED"/>
    <property type="match status" value="1"/>
</dbReference>
<dbReference type="CDD" id="cd00306">
    <property type="entry name" value="Peptidases_S8_S53"/>
    <property type="match status" value="1"/>
</dbReference>
<evidence type="ECO:0000313" key="10">
    <source>
        <dbReference type="EMBL" id="EHK42543.1"/>
    </source>
</evidence>
<feature type="active site" description="Charge relay system" evidence="5">
    <location>
        <position position="642"/>
    </location>
</feature>
<name>G9P1J0_HYPAI</name>
<keyword evidence="2 5" id="KW-0645">Protease</keyword>
<dbReference type="InterPro" id="IPR023828">
    <property type="entry name" value="Peptidase_S8_Ser-AS"/>
</dbReference>